<evidence type="ECO:0000256" key="2">
    <source>
        <dbReference type="ARBA" id="ARBA00023235"/>
    </source>
</evidence>
<dbReference type="Proteomes" id="UP001056708">
    <property type="component" value="Chromosome"/>
</dbReference>
<accession>A0ABY5ASI7</accession>
<evidence type="ECO:0000313" key="3">
    <source>
        <dbReference type="EMBL" id="USR91985.1"/>
    </source>
</evidence>
<protein>
    <submittedName>
        <fullName evidence="3">PhzF family phenazine biosynthesis protein</fullName>
    </submittedName>
</protein>
<evidence type="ECO:0000256" key="1">
    <source>
        <dbReference type="ARBA" id="ARBA00008270"/>
    </source>
</evidence>
<name>A0ABY5ASI7_9CYAN</name>
<keyword evidence="4" id="KW-1185">Reference proteome</keyword>
<dbReference type="Pfam" id="PF02567">
    <property type="entry name" value="PhzC-PhzF"/>
    <property type="match status" value="1"/>
</dbReference>
<evidence type="ECO:0000313" key="4">
    <source>
        <dbReference type="Proteomes" id="UP001056708"/>
    </source>
</evidence>
<dbReference type="PIRSF" id="PIRSF016184">
    <property type="entry name" value="PhzC_PhzF"/>
    <property type="match status" value="1"/>
</dbReference>
<comment type="similarity">
    <text evidence="1">Belongs to the PhzF family.</text>
</comment>
<dbReference type="Gene3D" id="3.10.310.10">
    <property type="entry name" value="Diaminopimelate Epimerase, Chain A, domain 1"/>
    <property type="match status" value="2"/>
</dbReference>
<keyword evidence="2" id="KW-0413">Isomerase</keyword>
<dbReference type="PANTHER" id="PTHR13774:SF17">
    <property type="entry name" value="PHENAZINE BIOSYNTHESIS-LIKE DOMAIN-CONTAINING PROTEIN"/>
    <property type="match status" value="1"/>
</dbReference>
<sequence length="274" mass="30374">MKLLQIDAFSDRPYGGNPAAVCLLDRAVEESWMQAVAAEMNLSETAFLHREGRGFRLRWFTPTTEVDLCGHATLAAAHALWETGFVPTTTSIQFYTRSGDLKAERQQSWIELDFPAAPVVQRPPKDPMIPKLEAALGVIPLFIGESVLDYWLVEVASPEDVEDLKPDFAQLAQLPCKGVIVTSRSQGMRLHSGRQGDYDFISRFFAPRMGINEDPVTGSAHCCLGPYWGRKLKKMQLLAYQASPRGGVIRVRRDAERVILGGQAVTVLEGMLLA</sequence>
<dbReference type="RefSeq" id="WP_252664064.1">
    <property type="nucleotide sequence ID" value="NZ_CP098611.1"/>
</dbReference>
<dbReference type="SUPFAM" id="SSF54506">
    <property type="entry name" value="Diaminopimelate epimerase-like"/>
    <property type="match status" value="1"/>
</dbReference>
<dbReference type="NCBIfam" id="TIGR00654">
    <property type="entry name" value="PhzF_family"/>
    <property type="match status" value="1"/>
</dbReference>
<dbReference type="PANTHER" id="PTHR13774">
    <property type="entry name" value="PHENAZINE BIOSYNTHESIS PROTEIN"/>
    <property type="match status" value="1"/>
</dbReference>
<organism evidence="3 4">
    <name type="scientific">Phormidium yuhuli AB48</name>
    <dbReference type="NCBI Taxonomy" id="2940671"/>
    <lineage>
        <taxon>Bacteria</taxon>
        <taxon>Bacillati</taxon>
        <taxon>Cyanobacteriota</taxon>
        <taxon>Cyanophyceae</taxon>
        <taxon>Oscillatoriophycideae</taxon>
        <taxon>Oscillatoriales</taxon>
        <taxon>Oscillatoriaceae</taxon>
        <taxon>Phormidium</taxon>
        <taxon>Phormidium yuhuli</taxon>
    </lineage>
</organism>
<dbReference type="EMBL" id="CP098611">
    <property type="protein sequence ID" value="USR91985.1"/>
    <property type="molecule type" value="Genomic_DNA"/>
</dbReference>
<reference evidence="3" key="1">
    <citation type="submission" date="2022-06" db="EMBL/GenBank/DDBJ databases">
        <title>Genome sequence of Phormidium yuhuli AB48 isolated from an industrial photobioreactor environment.</title>
        <authorList>
            <person name="Qiu Y."/>
            <person name="Noonan A.J.C."/>
            <person name="Dofher K."/>
            <person name="Koch M."/>
            <person name="Kieft B."/>
            <person name="Lin X."/>
            <person name="Ziels R.M."/>
            <person name="Hallam S.J."/>
        </authorList>
    </citation>
    <scope>NUCLEOTIDE SEQUENCE</scope>
    <source>
        <strain evidence="3">AB48</strain>
    </source>
</reference>
<dbReference type="InterPro" id="IPR003719">
    <property type="entry name" value="Phenazine_PhzF-like"/>
</dbReference>
<gene>
    <name evidence="3" type="ORF">NEA10_04470</name>
</gene>
<proteinExistence type="inferred from homology"/>